<dbReference type="CDD" id="cd00054">
    <property type="entry name" value="EGF_CA"/>
    <property type="match status" value="2"/>
</dbReference>
<accession>A0AAV7K4H2</accession>
<evidence type="ECO:0000256" key="5">
    <source>
        <dbReference type="PROSITE-ProRule" id="PRU00076"/>
    </source>
</evidence>
<protein>
    <submittedName>
        <fullName evidence="8">Fibrillin-2-like</fullName>
    </submittedName>
</protein>
<dbReference type="SMART" id="SM00179">
    <property type="entry name" value="EGF_CA"/>
    <property type="match status" value="2"/>
</dbReference>
<dbReference type="InterPro" id="IPR024731">
    <property type="entry name" value="NELL2-like_EGF"/>
</dbReference>
<keyword evidence="11" id="KW-1185">Reference proteome</keyword>
<organism evidence="8 11">
    <name type="scientific">Oopsacas minuta</name>
    <dbReference type="NCBI Taxonomy" id="111878"/>
    <lineage>
        <taxon>Eukaryota</taxon>
        <taxon>Metazoa</taxon>
        <taxon>Porifera</taxon>
        <taxon>Hexactinellida</taxon>
        <taxon>Hexasterophora</taxon>
        <taxon>Lyssacinosida</taxon>
        <taxon>Leucopsacidae</taxon>
        <taxon>Oopsacas</taxon>
    </lineage>
</organism>
<gene>
    <name evidence="10" type="ORF">LOD99_10737</name>
    <name evidence="8" type="ORF">LOD99_1928</name>
    <name evidence="9" type="ORF">LOD99_1951</name>
</gene>
<evidence type="ECO:0000313" key="9">
    <source>
        <dbReference type="EMBL" id="KAI6655810.1"/>
    </source>
</evidence>
<dbReference type="PROSITE" id="PS50026">
    <property type="entry name" value="EGF_3"/>
    <property type="match status" value="3"/>
</dbReference>
<dbReference type="GO" id="GO:0005509">
    <property type="term" value="F:calcium ion binding"/>
    <property type="evidence" value="ECO:0007669"/>
    <property type="project" value="InterPro"/>
</dbReference>
<dbReference type="EMBL" id="JAKMXF010000177">
    <property type="protein sequence ID" value="KAI6655786.1"/>
    <property type="molecule type" value="Genomic_DNA"/>
</dbReference>
<evidence type="ECO:0000313" key="10">
    <source>
        <dbReference type="EMBL" id="KAI6659489.1"/>
    </source>
</evidence>
<comment type="caution">
    <text evidence="8">The sequence shown here is derived from an EMBL/GenBank/DDBJ whole genome shotgun (WGS) entry which is preliminary data.</text>
</comment>
<evidence type="ECO:0000256" key="3">
    <source>
        <dbReference type="ARBA" id="ARBA00022737"/>
    </source>
</evidence>
<dbReference type="SMART" id="SM00181">
    <property type="entry name" value="EGF"/>
    <property type="match status" value="3"/>
</dbReference>
<dbReference type="InterPro" id="IPR049883">
    <property type="entry name" value="NOTCH1_EGF-like"/>
</dbReference>
<dbReference type="GO" id="GO:0004930">
    <property type="term" value="F:G protein-coupled receptor activity"/>
    <property type="evidence" value="ECO:0007669"/>
    <property type="project" value="InterPro"/>
</dbReference>
<dbReference type="InterPro" id="IPR001881">
    <property type="entry name" value="EGF-like_Ca-bd_dom"/>
</dbReference>
<evidence type="ECO:0000313" key="11">
    <source>
        <dbReference type="Proteomes" id="UP001165289"/>
    </source>
</evidence>
<evidence type="ECO:0000259" key="7">
    <source>
        <dbReference type="PROSITE" id="PS50227"/>
    </source>
</evidence>
<dbReference type="PROSITE" id="PS01187">
    <property type="entry name" value="EGF_CA"/>
    <property type="match status" value="1"/>
</dbReference>
<feature type="disulfide bond" evidence="5">
    <location>
        <begin position="20"/>
        <end position="30"/>
    </location>
</feature>
<dbReference type="PROSITE" id="PS50227">
    <property type="entry name" value="G_PROTEIN_RECEP_F2_3"/>
    <property type="match status" value="1"/>
</dbReference>
<evidence type="ECO:0000256" key="4">
    <source>
        <dbReference type="ARBA" id="ARBA00023157"/>
    </source>
</evidence>
<name>A0AAV7K4H2_9METZ</name>
<evidence type="ECO:0000259" key="6">
    <source>
        <dbReference type="PROSITE" id="PS50026"/>
    </source>
</evidence>
<reference evidence="8" key="1">
    <citation type="submission" date="2022-02" db="EMBL/GenBank/DDBJ databases">
        <authorList>
            <person name="Santini S."/>
            <person name="Jourda C."/>
            <person name="Belahbib H."/>
            <person name="Rocher C."/>
            <person name="Selva M."/>
            <person name="Borchiellini C."/>
            <person name="Renard E."/>
        </authorList>
    </citation>
    <scope>NUCLEOTIDE SEQUENCE</scope>
    <source>
        <strain evidence="8">SPO-2</strain>
    </source>
</reference>
<dbReference type="InterPro" id="IPR000742">
    <property type="entry name" value="EGF"/>
</dbReference>
<dbReference type="EMBL" id="JAKMXF010000057">
    <property type="protein sequence ID" value="KAI6659489.1"/>
    <property type="molecule type" value="Genomic_DNA"/>
</dbReference>
<feature type="domain" description="EGF-like" evidence="6">
    <location>
        <begin position="67"/>
        <end position="103"/>
    </location>
</feature>
<dbReference type="Gene3D" id="2.10.25.10">
    <property type="entry name" value="Laminin"/>
    <property type="match status" value="3"/>
</dbReference>
<reference evidence="8 11" key="2">
    <citation type="journal article" date="2023" name="BMC Biol.">
        <title>The compact genome of the sponge Oopsacas minuta (Hexactinellida) is lacking key metazoan core genes.</title>
        <authorList>
            <person name="Santini S."/>
            <person name="Schenkelaars Q."/>
            <person name="Jourda C."/>
            <person name="Duchesne M."/>
            <person name="Belahbib H."/>
            <person name="Rocher C."/>
            <person name="Selva M."/>
            <person name="Riesgo A."/>
            <person name="Vervoort M."/>
            <person name="Leys S.P."/>
            <person name="Kodjabachian L."/>
            <person name="Le Bivic A."/>
            <person name="Borchiellini C."/>
            <person name="Claverie J.M."/>
            <person name="Renard E."/>
        </authorList>
    </citation>
    <scope>NUCLEOTIDE SEQUENCE [LARGE SCALE GENOMIC DNA]</scope>
    <source>
        <strain evidence="8">SPO-2</strain>
    </source>
</reference>
<dbReference type="InterPro" id="IPR000152">
    <property type="entry name" value="EGF-type_Asp/Asn_hydroxyl_site"/>
</dbReference>
<comment type="caution">
    <text evidence="5">Lacks conserved residue(s) required for the propagation of feature annotation.</text>
</comment>
<evidence type="ECO:0000256" key="2">
    <source>
        <dbReference type="ARBA" id="ARBA00022729"/>
    </source>
</evidence>
<proteinExistence type="predicted"/>
<dbReference type="PANTHER" id="PTHR24039:SF58">
    <property type="entry name" value="EGF-LIKE DOMAIN-CONTAINING PROTEIN"/>
    <property type="match status" value="1"/>
</dbReference>
<dbReference type="AlphaFoldDB" id="A0AAV7K4H2"/>
<evidence type="ECO:0000313" key="8">
    <source>
        <dbReference type="EMBL" id="KAI6655786.1"/>
    </source>
</evidence>
<dbReference type="InterPro" id="IPR001879">
    <property type="entry name" value="GPCR_2_extracellular_dom"/>
</dbReference>
<keyword evidence="4 5" id="KW-1015">Disulfide bond</keyword>
<evidence type="ECO:0000256" key="1">
    <source>
        <dbReference type="ARBA" id="ARBA00022536"/>
    </source>
</evidence>
<dbReference type="Proteomes" id="UP001165289">
    <property type="component" value="Unassembled WGS sequence"/>
</dbReference>
<dbReference type="EMBL" id="JAKMXF010000177">
    <property type="protein sequence ID" value="KAI6655810.1"/>
    <property type="molecule type" value="Genomic_DNA"/>
</dbReference>
<dbReference type="PANTHER" id="PTHR24039">
    <property type="entry name" value="FIBRILLIN-RELATED"/>
    <property type="match status" value="1"/>
</dbReference>
<sequence length="279" mass="30723">MYICVPDITAKNCSEVIDNCIPDPCVNGLCMDGNAIYICECTSSFQDHCIGNRPAFAEGIEPGPCFDNDECLGFPCHVDTICTNAYGSYTCVCKQGFMGDGFACTDINECSFYYPACGQYPAVCMNIVGGFNCVCPTGYSSNNLTQPSYYYTEDCKEKMCVDINECATLDLCGSTQKCENILDGLKCPSILDSTGTVYPDTPIGITIRKQCPNTLYEVISGTCIPPYECTADQPVWEYSNVDECVSLNLFEEMNQLRRLSIRELTDENILVMLLMKFGG</sequence>
<keyword evidence="1 5" id="KW-0245">EGF-like domain</keyword>
<dbReference type="FunFam" id="2.10.25.10:FF:000038">
    <property type="entry name" value="Fibrillin 2"/>
    <property type="match status" value="2"/>
</dbReference>
<dbReference type="InterPro" id="IPR036445">
    <property type="entry name" value="GPCR_2_extracell_dom_sf"/>
</dbReference>
<dbReference type="Pfam" id="PF07645">
    <property type="entry name" value="EGF_CA"/>
    <property type="match status" value="1"/>
</dbReference>
<feature type="domain" description="EGF-like" evidence="6">
    <location>
        <begin position="106"/>
        <end position="145"/>
    </location>
</feature>
<dbReference type="Pfam" id="PF12947">
    <property type="entry name" value="EGF_3"/>
    <property type="match status" value="1"/>
</dbReference>
<dbReference type="PROSITE" id="PS00010">
    <property type="entry name" value="ASX_HYDROXYL"/>
    <property type="match status" value="3"/>
</dbReference>
<keyword evidence="2" id="KW-0732">Signal</keyword>
<keyword evidence="3" id="KW-0677">Repeat</keyword>
<feature type="domain" description="G-protein coupled receptors family 2 profile 1" evidence="7">
    <location>
        <begin position="154"/>
        <end position="248"/>
    </location>
</feature>
<dbReference type="GO" id="GO:0016020">
    <property type="term" value="C:membrane"/>
    <property type="evidence" value="ECO:0007669"/>
    <property type="project" value="InterPro"/>
</dbReference>
<dbReference type="SUPFAM" id="SSF57196">
    <property type="entry name" value="EGF/Laminin"/>
    <property type="match status" value="2"/>
</dbReference>
<dbReference type="SUPFAM" id="SSF111418">
    <property type="entry name" value="Hormone receptor domain"/>
    <property type="match status" value="1"/>
</dbReference>
<feature type="domain" description="EGF-like" evidence="6">
    <location>
        <begin position="16"/>
        <end position="50"/>
    </location>
</feature>
<dbReference type="InterPro" id="IPR018097">
    <property type="entry name" value="EGF_Ca-bd_CS"/>
</dbReference>